<keyword evidence="16 20" id="KW-0472">Membrane</keyword>
<keyword evidence="11" id="KW-0430">Lectin</keyword>
<evidence type="ECO:0000256" key="11">
    <source>
        <dbReference type="ARBA" id="ARBA00022734"/>
    </source>
</evidence>
<dbReference type="SMART" id="SM00220">
    <property type="entry name" value="S_TKc"/>
    <property type="match status" value="1"/>
</dbReference>
<dbReference type="PANTHER" id="PTHR27007">
    <property type="match status" value="1"/>
</dbReference>
<dbReference type="CDD" id="cd06899">
    <property type="entry name" value="lectin_legume_LecRK_Arcelin_ConA"/>
    <property type="match status" value="1"/>
</dbReference>
<dbReference type="InterPro" id="IPR017441">
    <property type="entry name" value="Protein_kinase_ATP_BS"/>
</dbReference>
<dbReference type="GO" id="GO:0030246">
    <property type="term" value="F:carbohydrate binding"/>
    <property type="evidence" value="ECO:0007669"/>
    <property type="project" value="UniProtKB-KW"/>
</dbReference>
<comment type="subcellular location">
    <subcellularLocation>
        <location evidence="1">Cell membrane</location>
        <topology evidence="1">Single-pass type I membrane protein</topology>
    </subcellularLocation>
</comment>
<dbReference type="CDD" id="cd14066">
    <property type="entry name" value="STKc_IRAK"/>
    <property type="match status" value="1"/>
</dbReference>
<dbReference type="PROSITE" id="PS00108">
    <property type="entry name" value="PROTEIN_KINASE_ST"/>
    <property type="match status" value="1"/>
</dbReference>
<keyword evidence="15 20" id="KW-1133">Transmembrane helix</keyword>
<dbReference type="SUPFAM" id="SSF49899">
    <property type="entry name" value="Concanavalin A-like lectins/glucanases"/>
    <property type="match status" value="1"/>
</dbReference>
<organism evidence="23 24">
    <name type="scientific">Linum trigynum</name>
    <dbReference type="NCBI Taxonomy" id="586398"/>
    <lineage>
        <taxon>Eukaryota</taxon>
        <taxon>Viridiplantae</taxon>
        <taxon>Streptophyta</taxon>
        <taxon>Embryophyta</taxon>
        <taxon>Tracheophyta</taxon>
        <taxon>Spermatophyta</taxon>
        <taxon>Magnoliopsida</taxon>
        <taxon>eudicotyledons</taxon>
        <taxon>Gunneridae</taxon>
        <taxon>Pentapetalae</taxon>
        <taxon>rosids</taxon>
        <taxon>fabids</taxon>
        <taxon>Malpighiales</taxon>
        <taxon>Linaceae</taxon>
        <taxon>Linum</taxon>
    </lineage>
</organism>
<feature type="chain" id="PRO_5043965517" description="non-specific serine/threonine protein kinase" evidence="21">
    <location>
        <begin position="28"/>
        <end position="653"/>
    </location>
</feature>
<evidence type="ECO:0000256" key="1">
    <source>
        <dbReference type="ARBA" id="ARBA00004251"/>
    </source>
</evidence>
<feature type="transmembrane region" description="Helical" evidence="20">
    <location>
        <begin position="262"/>
        <end position="285"/>
    </location>
</feature>
<evidence type="ECO:0000256" key="19">
    <source>
        <dbReference type="PROSITE-ProRule" id="PRU10141"/>
    </source>
</evidence>
<gene>
    <name evidence="23" type="ORF">LTRI10_LOCUS14390</name>
</gene>
<evidence type="ECO:0000256" key="6">
    <source>
        <dbReference type="ARBA" id="ARBA00022475"/>
    </source>
</evidence>
<dbReference type="GO" id="GO:0002229">
    <property type="term" value="P:defense response to oomycetes"/>
    <property type="evidence" value="ECO:0007669"/>
    <property type="project" value="UniProtKB-ARBA"/>
</dbReference>
<evidence type="ECO:0000256" key="14">
    <source>
        <dbReference type="ARBA" id="ARBA00022840"/>
    </source>
</evidence>
<evidence type="ECO:0000313" key="23">
    <source>
        <dbReference type="EMBL" id="CAL1372376.1"/>
    </source>
</evidence>
<dbReference type="Pfam" id="PF00139">
    <property type="entry name" value="Lectin_legB"/>
    <property type="match status" value="1"/>
</dbReference>
<dbReference type="PROSITE" id="PS00107">
    <property type="entry name" value="PROTEIN_KINASE_ATP"/>
    <property type="match status" value="1"/>
</dbReference>
<evidence type="ECO:0000256" key="7">
    <source>
        <dbReference type="ARBA" id="ARBA00022527"/>
    </source>
</evidence>
<protein>
    <recommendedName>
        <fullName evidence="5">non-specific serine/threonine protein kinase</fullName>
        <ecNumber evidence="5">2.7.11.1</ecNumber>
    </recommendedName>
</protein>
<evidence type="ECO:0000256" key="4">
    <source>
        <dbReference type="ARBA" id="ARBA00010217"/>
    </source>
</evidence>
<keyword evidence="12 19" id="KW-0547">Nucleotide-binding</keyword>
<dbReference type="Proteomes" id="UP001497516">
    <property type="component" value="Chromosome 2"/>
</dbReference>
<dbReference type="InterPro" id="IPR011009">
    <property type="entry name" value="Kinase-like_dom_sf"/>
</dbReference>
<dbReference type="GO" id="GO:0004674">
    <property type="term" value="F:protein serine/threonine kinase activity"/>
    <property type="evidence" value="ECO:0007669"/>
    <property type="project" value="UniProtKB-KW"/>
</dbReference>
<dbReference type="Gene3D" id="3.30.200.20">
    <property type="entry name" value="Phosphorylase Kinase, domain 1"/>
    <property type="match status" value="1"/>
</dbReference>
<evidence type="ECO:0000256" key="21">
    <source>
        <dbReference type="SAM" id="SignalP"/>
    </source>
</evidence>
<evidence type="ECO:0000256" key="3">
    <source>
        <dbReference type="ARBA" id="ARBA00008536"/>
    </source>
</evidence>
<dbReference type="Pfam" id="PF00069">
    <property type="entry name" value="Pkinase"/>
    <property type="match status" value="1"/>
</dbReference>
<evidence type="ECO:0000256" key="12">
    <source>
        <dbReference type="ARBA" id="ARBA00022741"/>
    </source>
</evidence>
<feature type="domain" description="Protein kinase" evidence="22">
    <location>
        <begin position="330"/>
        <end position="616"/>
    </location>
</feature>
<keyword evidence="17" id="KW-0675">Receptor</keyword>
<dbReference type="PROSITE" id="PS50011">
    <property type="entry name" value="PROTEIN_KINASE_DOM"/>
    <property type="match status" value="1"/>
</dbReference>
<keyword evidence="9 20" id="KW-0812">Transmembrane</keyword>
<keyword evidence="7" id="KW-0723">Serine/threonine-protein kinase</keyword>
<feature type="signal peptide" evidence="21">
    <location>
        <begin position="1"/>
        <end position="27"/>
    </location>
</feature>
<keyword evidence="18" id="KW-0325">Glycoprotein</keyword>
<evidence type="ECO:0000256" key="5">
    <source>
        <dbReference type="ARBA" id="ARBA00012513"/>
    </source>
</evidence>
<comment type="similarity">
    <text evidence="4">In the C-terminal section; belongs to the protein kinase superfamily. Ser/Thr protein kinase family.</text>
</comment>
<dbReference type="InterPro" id="IPR013320">
    <property type="entry name" value="ConA-like_dom_sf"/>
</dbReference>
<evidence type="ECO:0000256" key="8">
    <source>
        <dbReference type="ARBA" id="ARBA00022679"/>
    </source>
</evidence>
<dbReference type="InterPro" id="IPR000719">
    <property type="entry name" value="Prot_kinase_dom"/>
</dbReference>
<sequence>MMLETNSPLTLAATAFILFLTIPISPSTPLHFNYTSFPDNSTNDFSRSNAYITAGTIQITPDFIPNMSGRICYRKPFRLHKNRGRVKATFTTTFVLQINPKTQPPGEGMAFILAEDPALPENSSGQWLGVVNSITNGSSSRGVVAVEFDTRKSYPEDLDDNHVGLDINGVYSVRQEPLSGFGVNLSASDIVTARVHYDGSNLTVFVSERVVIWESIDLSVHLPEVVHVGFSGSTGRLNAQQNCILSWDFAGLDIGDGWFRSIWVWVLLSIGILGLIFGIVGFIYYQKRRKLGREKTENEGHPSIEEAIQVSSMAPLKFKVKELIDATKNFNHENKLGKGGFGTVYKGNLRNREIAVKRVSKKVTSQVKQAFISEVTTIGNLHHKNLVKLIGWAHEGQEYLLVYEYMPNGSLDKLVFDDDESSSSSSIRWETRLNIVSGVARALEYLHSGCEKRVLHRDIKASNIMLDSEFNAKLGDFGLARTIKQADQTHHSTKNLAGTLGYMAPEIFLTGRATLESDVYAFGILVLEVCCGRRPGGQLDQDGYASRSILNWVWELHGIGKLIDAADCRLKGDFVEEEMGFVLSLGLACCHPDPFKRPTMKNVIQVLGREVAAPELPPERPGFMWPPVGSGSEGAGFLLLGSQVNSFTEITGR</sequence>
<dbReference type="FunFam" id="3.30.200.20:FF:000178">
    <property type="entry name" value="serine/threonine-protein kinase PBS1-like"/>
    <property type="match status" value="1"/>
</dbReference>
<feature type="binding site" evidence="19">
    <location>
        <position position="357"/>
    </location>
    <ligand>
        <name>ATP</name>
        <dbReference type="ChEBI" id="CHEBI:30616"/>
    </ligand>
</feature>
<keyword evidence="6" id="KW-1003">Cell membrane</keyword>
<dbReference type="AlphaFoldDB" id="A0AAV2DGY3"/>
<evidence type="ECO:0000256" key="20">
    <source>
        <dbReference type="SAM" id="Phobius"/>
    </source>
</evidence>
<comment type="similarity">
    <text evidence="2">Belongs to the leguminous lectin family.</text>
</comment>
<dbReference type="Gene3D" id="1.10.510.10">
    <property type="entry name" value="Transferase(Phosphotransferase) domain 1"/>
    <property type="match status" value="1"/>
</dbReference>
<keyword evidence="10 21" id="KW-0732">Signal</keyword>
<evidence type="ECO:0000313" key="24">
    <source>
        <dbReference type="Proteomes" id="UP001497516"/>
    </source>
</evidence>
<evidence type="ECO:0000256" key="13">
    <source>
        <dbReference type="ARBA" id="ARBA00022777"/>
    </source>
</evidence>
<dbReference type="GO" id="GO:0005524">
    <property type="term" value="F:ATP binding"/>
    <property type="evidence" value="ECO:0007669"/>
    <property type="project" value="UniProtKB-UniRule"/>
</dbReference>
<dbReference type="EC" id="2.7.11.1" evidence="5"/>
<name>A0AAV2DGY3_9ROSI</name>
<evidence type="ECO:0000256" key="10">
    <source>
        <dbReference type="ARBA" id="ARBA00022729"/>
    </source>
</evidence>
<dbReference type="InterPro" id="IPR019825">
    <property type="entry name" value="Lectin_legB_Mn/Ca_BS"/>
</dbReference>
<keyword evidence="8" id="KW-0808">Transferase</keyword>
<keyword evidence="13" id="KW-0418">Kinase</keyword>
<dbReference type="GO" id="GO:0005886">
    <property type="term" value="C:plasma membrane"/>
    <property type="evidence" value="ECO:0007669"/>
    <property type="project" value="UniProtKB-SubCell"/>
</dbReference>
<dbReference type="PROSITE" id="PS00307">
    <property type="entry name" value="LECTIN_LEGUME_BETA"/>
    <property type="match status" value="1"/>
</dbReference>
<evidence type="ECO:0000259" key="22">
    <source>
        <dbReference type="PROSITE" id="PS50011"/>
    </source>
</evidence>
<accession>A0AAV2DGY3</accession>
<evidence type="ECO:0000256" key="9">
    <source>
        <dbReference type="ARBA" id="ARBA00022692"/>
    </source>
</evidence>
<dbReference type="FunFam" id="1.10.510.10:FF:000240">
    <property type="entry name" value="Lectin-domain containing receptor kinase A4.3"/>
    <property type="match status" value="1"/>
</dbReference>
<keyword evidence="24" id="KW-1185">Reference proteome</keyword>
<evidence type="ECO:0000256" key="15">
    <source>
        <dbReference type="ARBA" id="ARBA00022989"/>
    </source>
</evidence>
<keyword evidence="14 19" id="KW-0067">ATP-binding</keyword>
<reference evidence="23 24" key="1">
    <citation type="submission" date="2024-04" db="EMBL/GenBank/DDBJ databases">
        <authorList>
            <person name="Fracassetti M."/>
        </authorList>
    </citation>
    <scope>NUCLEOTIDE SEQUENCE [LARGE SCALE GENOMIC DNA]</scope>
</reference>
<dbReference type="InterPro" id="IPR050528">
    <property type="entry name" value="L-type_Lectin-RKs"/>
</dbReference>
<evidence type="ECO:0000256" key="17">
    <source>
        <dbReference type="ARBA" id="ARBA00023170"/>
    </source>
</evidence>
<evidence type="ECO:0000256" key="2">
    <source>
        <dbReference type="ARBA" id="ARBA00007606"/>
    </source>
</evidence>
<dbReference type="SUPFAM" id="SSF56112">
    <property type="entry name" value="Protein kinase-like (PK-like)"/>
    <property type="match status" value="1"/>
</dbReference>
<dbReference type="InterPro" id="IPR001220">
    <property type="entry name" value="Legume_lectin_dom"/>
</dbReference>
<dbReference type="Gene3D" id="2.60.120.200">
    <property type="match status" value="1"/>
</dbReference>
<evidence type="ECO:0000256" key="18">
    <source>
        <dbReference type="ARBA" id="ARBA00023180"/>
    </source>
</evidence>
<dbReference type="EMBL" id="OZ034815">
    <property type="protein sequence ID" value="CAL1372376.1"/>
    <property type="molecule type" value="Genomic_DNA"/>
</dbReference>
<dbReference type="InterPro" id="IPR008271">
    <property type="entry name" value="Ser/Thr_kinase_AS"/>
</dbReference>
<comment type="similarity">
    <text evidence="3">In the N-terminal section; belongs to the leguminous lectin family.</text>
</comment>
<proteinExistence type="inferred from homology"/>
<evidence type="ECO:0000256" key="16">
    <source>
        <dbReference type="ARBA" id="ARBA00023136"/>
    </source>
</evidence>